<evidence type="ECO:0000256" key="2">
    <source>
        <dbReference type="ARBA" id="ARBA00023043"/>
    </source>
</evidence>
<reference evidence="4" key="1">
    <citation type="journal article" date="2020" name="Phytopathology">
        <title>Genome Sequence Resources of Colletotrichum truncatum, C. plurivorum, C. musicola, and C. sojae: Four Species Pathogenic to Soybean (Glycine max).</title>
        <authorList>
            <person name="Rogerio F."/>
            <person name="Boufleur T.R."/>
            <person name="Ciampi-Guillardi M."/>
            <person name="Sukno S.A."/>
            <person name="Thon M.R."/>
            <person name="Massola Junior N.S."/>
            <person name="Baroncelli R."/>
        </authorList>
    </citation>
    <scope>NUCLEOTIDE SEQUENCE</scope>
    <source>
        <strain evidence="4">LFN00145</strain>
    </source>
</reference>
<protein>
    <submittedName>
        <fullName evidence="4">Ankyrin repeat domain-containing protein 52</fullName>
    </submittedName>
</protein>
<accession>A0A8H6N3R7</accession>
<dbReference type="Pfam" id="PF12796">
    <property type="entry name" value="Ank_2"/>
    <property type="match status" value="2"/>
</dbReference>
<dbReference type="PRINTS" id="PR01415">
    <property type="entry name" value="ANKYRIN"/>
</dbReference>
<dbReference type="SUPFAM" id="SSF48403">
    <property type="entry name" value="Ankyrin repeat"/>
    <property type="match status" value="1"/>
</dbReference>
<dbReference type="InterPro" id="IPR036770">
    <property type="entry name" value="Ankyrin_rpt-contain_sf"/>
</dbReference>
<keyword evidence="1" id="KW-0677">Repeat</keyword>
<gene>
    <name evidence="4" type="ORF">CPLU01_13363</name>
</gene>
<sequence length="263" mass="29380">MLLEAGADPNARGNAGLTALHYAAEAGNGQIIRKLLDHGAEVDAEADDEQFGDTPLCRAVWEDCFEAAEILLDAGASIHHALSDGFNPLLLAIEYDCLDTMRMLIRRGADIKSIPHRLGGNALHVAASAGHSRVVEVLLELCNDSAFVDQRRTTLARPRSASIYSSLGVSRGRFWRTGRRVIWKNAFLTFHKTTSLSFIGFTSSLCPTKEWSQPPWRLRSMPWPRWRCHLRNPLGAHLFSTSGTLMYPVPTRWRPRPRKLLVK</sequence>
<feature type="repeat" description="ANK" evidence="3">
    <location>
        <begin position="15"/>
        <end position="47"/>
    </location>
</feature>
<proteinExistence type="predicted"/>
<evidence type="ECO:0000313" key="4">
    <source>
        <dbReference type="EMBL" id="KAF6818360.1"/>
    </source>
</evidence>
<dbReference type="InterPro" id="IPR002110">
    <property type="entry name" value="Ankyrin_rpt"/>
</dbReference>
<comment type="caution">
    <text evidence="4">The sequence shown here is derived from an EMBL/GenBank/DDBJ whole genome shotgun (WGS) entry which is preliminary data.</text>
</comment>
<dbReference type="Gene3D" id="1.25.40.20">
    <property type="entry name" value="Ankyrin repeat-containing domain"/>
    <property type="match status" value="1"/>
</dbReference>
<feature type="repeat" description="ANK" evidence="3">
    <location>
        <begin position="118"/>
        <end position="150"/>
    </location>
</feature>
<dbReference type="PROSITE" id="PS50297">
    <property type="entry name" value="ANK_REP_REGION"/>
    <property type="match status" value="3"/>
</dbReference>
<evidence type="ECO:0000256" key="3">
    <source>
        <dbReference type="PROSITE-ProRule" id="PRU00023"/>
    </source>
</evidence>
<dbReference type="PANTHER" id="PTHR24198:SF165">
    <property type="entry name" value="ANKYRIN REPEAT-CONTAINING PROTEIN-RELATED"/>
    <property type="match status" value="1"/>
</dbReference>
<dbReference type="SMART" id="SM00248">
    <property type="entry name" value="ANK"/>
    <property type="match status" value="4"/>
</dbReference>
<dbReference type="Proteomes" id="UP000654918">
    <property type="component" value="Unassembled WGS sequence"/>
</dbReference>
<keyword evidence="5" id="KW-1185">Reference proteome</keyword>
<evidence type="ECO:0000313" key="5">
    <source>
        <dbReference type="Proteomes" id="UP000654918"/>
    </source>
</evidence>
<name>A0A8H6N3R7_9PEZI</name>
<organism evidence="4 5">
    <name type="scientific">Colletotrichum plurivorum</name>
    <dbReference type="NCBI Taxonomy" id="2175906"/>
    <lineage>
        <taxon>Eukaryota</taxon>
        <taxon>Fungi</taxon>
        <taxon>Dikarya</taxon>
        <taxon>Ascomycota</taxon>
        <taxon>Pezizomycotina</taxon>
        <taxon>Sordariomycetes</taxon>
        <taxon>Hypocreomycetidae</taxon>
        <taxon>Glomerellales</taxon>
        <taxon>Glomerellaceae</taxon>
        <taxon>Colletotrichum</taxon>
        <taxon>Colletotrichum orchidearum species complex</taxon>
    </lineage>
</organism>
<evidence type="ECO:0000256" key="1">
    <source>
        <dbReference type="ARBA" id="ARBA00022737"/>
    </source>
</evidence>
<dbReference type="AlphaFoldDB" id="A0A8H6N3R7"/>
<dbReference type="EMBL" id="WIGO01000304">
    <property type="protein sequence ID" value="KAF6818360.1"/>
    <property type="molecule type" value="Genomic_DNA"/>
</dbReference>
<keyword evidence="2 3" id="KW-0040">ANK repeat</keyword>
<dbReference type="PANTHER" id="PTHR24198">
    <property type="entry name" value="ANKYRIN REPEAT AND PROTEIN KINASE DOMAIN-CONTAINING PROTEIN"/>
    <property type="match status" value="1"/>
</dbReference>
<feature type="repeat" description="ANK" evidence="3">
    <location>
        <begin position="84"/>
        <end position="116"/>
    </location>
</feature>
<dbReference type="PROSITE" id="PS50088">
    <property type="entry name" value="ANK_REPEAT"/>
    <property type="match status" value="3"/>
</dbReference>